<gene>
    <name evidence="1" type="ORF">OIU74_016182</name>
</gene>
<dbReference type="EMBL" id="JAPFFM010000019">
    <property type="protein sequence ID" value="KAJ6687444.1"/>
    <property type="molecule type" value="Genomic_DNA"/>
</dbReference>
<keyword evidence="2" id="KW-1185">Reference proteome</keyword>
<accession>A0A9Q0PG45</accession>
<sequence>MTPNYLYGDDIQAAFKGGGNFLKPRPNRKTPLPYTSTFSVNRIDNLHSCNISMPDQAQGYHFEAKVSLRQTHLLGRPMLSGARRFCPVNYPMLPLPITYFSLQPYLAGILSSKVNLQSAIDIHEEVIDHGDTHIEGLKPLVCNM</sequence>
<protein>
    <submittedName>
        <fullName evidence="1">Uncharacterized protein</fullName>
    </submittedName>
</protein>
<reference evidence="1" key="1">
    <citation type="submission" date="2022-11" db="EMBL/GenBank/DDBJ databases">
        <authorList>
            <person name="Hyden B.L."/>
            <person name="Feng K."/>
            <person name="Yates T."/>
            <person name="Jawdy S."/>
            <person name="Smart L.B."/>
            <person name="Muchero W."/>
        </authorList>
    </citation>
    <scope>NUCLEOTIDE SEQUENCE</scope>
    <source>
        <tissue evidence="1">Shoot tip</tissue>
    </source>
</reference>
<evidence type="ECO:0000313" key="2">
    <source>
        <dbReference type="Proteomes" id="UP001151752"/>
    </source>
</evidence>
<comment type="caution">
    <text evidence="1">The sequence shown here is derived from an EMBL/GenBank/DDBJ whole genome shotgun (WGS) entry which is preliminary data.</text>
</comment>
<reference evidence="1" key="2">
    <citation type="journal article" date="2023" name="Int. J. Mol. Sci.">
        <title>De Novo Assembly and Annotation of 11 Diverse Shrub Willow (Salix) Genomes Reveals Novel Gene Organization in Sex-Linked Regions.</title>
        <authorList>
            <person name="Hyden B."/>
            <person name="Feng K."/>
            <person name="Yates T.B."/>
            <person name="Jawdy S."/>
            <person name="Cereghino C."/>
            <person name="Smart L.B."/>
            <person name="Muchero W."/>
        </authorList>
    </citation>
    <scope>NUCLEOTIDE SEQUENCE</scope>
    <source>
        <tissue evidence="1">Shoot tip</tissue>
    </source>
</reference>
<dbReference type="AlphaFoldDB" id="A0A9Q0PG45"/>
<evidence type="ECO:0000313" key="1">
    <source>
        <dbReference type="EMBL" id="KAJ6687444.1"/>
    </source>
</evidence>
<name>A0A9Q0PG45_9ROSI</name>
<organism evidence="1 2">
    <name type="scientific">Salix koriyanagi</name>
    <dbReference type="NCBI Taxonomy" id="2511006"/>
    <lineage>
        <taxon>Eukaryota</taxon>
        <taxon>Viridiplantae</taxon>
        <taxon>Streptophyta</taxon>
        <taxon>Embryophyta</taxon>
        <taxon>Tracheophyta</taxon>
        <taxon>Spermatophyta</taxon>
        <taxon>Magnoliopsida</taxon>
        <taxon>eudicotyledons</taxon>
        <taxon>Gunneridae</taxon>
        <taxon>Pentapetalae</taxon>
        <taxon>rosids</taxon>
        <taxon>fabids</taxon>
        <taxon>Malpighiales</taxon>
        <taxon>Salicaceae</taxon>
        <taxon>Saliceae</taxon>
        <taxon>Salix</taxon>
    </lineage>
</organism>
<dbReference type="Proteomes" id="UP001151752">
    <property type="component" value="Chromosome 15W"/>
</dbReference>
<proteinExistence type="predicted"/>